<proteinExistence type="predicted"/>
<dbReference type="InterPro" id="IPR036812">
    <property type="entry name" value="NAD(P)_OxRdtase_dom_sf"/>
</dbReference>
<dbReference type="Gene3D" id="3.20.20.100">
    <property type="entry name" value="NADP-dependent oxidoreductase domain"/>
    <property type="match status" value="1"/>
</dbReference>
<gene>
    <name evidence="2" type="ORF">H9737_05385</name>
</gene>
<dbReference type="Pfam" id="PF00248">
    <property type="entry name" value="Aldo_ket_red"/>
    <property type="match status" value="1"/>
</dbReference>
<evidence type="ECO:0000313" key="3">
    <source>
        <dbReference type="Proteomes" id="UP000824249"/>
    </source>
</evidence>
<dbReference type="EMBL" id="DXFD01000083">
    <property type="protein sequence ID" value="HIX47106.1"/>
    <property type="molecule type" value="Genomic_DNA"/>
</dbReference>
<evidence type="ECO:0000259" key="1">
    <source>
        <dbReference type="Pfam" id="PF00248"/>
    </source>
</evidence>
<dbReference type="CDD" id="cd19092">
    <property type="entry name" value="AKR_BsYcsN_EcYdhF-like"/>
    <property type="match status" value="1"/>
</dbReference>
<dbReference type="InterPro" id="IPR050523">
    <property type="entry name" value="AKR_Detox_Biosynth"/>
</dbReference>
<protein>
    <submittedName>
        <fullName evidence="2">Aldo/keto reductase</fullName>
    </submittedName>
</protein>
<dbReference type="PANTHER" id="PTHR43364:SF1">
    <property type="entry name" value="OXIDOREDUCTASE YDHF"/>
    <property type="match status" value="1"/>
</dbReference>
<dbReference type="InterPro" id="IPR023210">
    <property type="entry name" value="NADP_OxRdtase_dom"/>
</dbReference>
<dbReference type="GO" id="GO:0005829">
    <property type="term" value="C:cytosol"/>
    <property type="evidence" value="ECO:0007669"/>
    <property type="project" value="TreeGrafter"/>
</dbReference>
<feature type="domain" description="NADP-dependent oxidoreductase" evidence="1">
    <location>
        <begin position="14"/>
        <end position="295"/>
    </location>
</feature>
<sequence length="304" mass="33179">MREVSIGGARFPAIAVGCMGLNKLDGEGVRAFLSASLDAGLYFFDHADIYGGGECESLFGEAMVRLGVARDAYVLQSKCGIVPGKMYDFSEEHILASVDGSLRRLRTDRLDFLLLHRPDALMRPEEVAAAFDKLAASGKVLRFGVSNMHPYQIELLQSCVRRPICVNQLQFSPAHAGMITAGLEANMRTEGAASHDGYVLDYCRLHGIAIQAWSPLRYGLLEGVYLDDPRFASLNACLARIAGERGVAKSAIVAAWILRHPAAMQVVTGTSNARRLLEMAEGAQIELSRAEWYEIYLSAGNRLP</sequence>
<reference evidence="2" key="1">
    <citation type="journal article" date="2021" name="PeerJ">
        <title>Extensive microbial diversity within the chicken gut microbiome revealed by metagenomics and culture.</title>
        <authorList>
            <person name="Gilroy R."/>
            <person name="Ravi A."/>
            <person name="Getino M."/>
            <person name="Pursley I."/>
            <person name="Horton D.L."/>
            <person name="Alikhan N.F."/>
            <person name="Baker D."/>
            <person name="Gharbi K."/>
            <person name="Hall N."/>
            <person name="Watson M."/>
            <person name="Adriaenssens E.M."/>
            <person name="Foster-Nyarko E."/>
            <person name="Jarju S."/>
            <person name="Secka A."/>
            <person name="Antonio M."/>
            <person name="Oren A."/>
            <person name="Chaudhuri R.R."/>
            <person name="La Ragione R."/>
            <person name="Hildebrand F."/>
            <person name="Pallen M.J."/>
        </authorList>
    </citation>
    <scope>NUCLEOTIDE SEQUENCE</scope>
    <source>
        <strain evidence="2">26628</strain>
    </source>
</reference>
<dbReference type="PANTHER" id="PTHR43364">
    <property type="entry name" value="NADH-SPECIFIC METHYLGLYOXAL REDUCTASE-RELATED"/>
    <property type="match status" value="1"/>
</dbReference>
<name>A0A9D1VUC6_9FIRM</name>
<accession>A0A9D1VUC6</accession>
<dbReference type="Proteomes" id="UP000824249">
    <property type="component" value="Unassembled WGS sequence"/>
</dbReference>
<reference evidence="2" key="2">
    <citation type="submission" date="2021-04" db="EMBL/GenBank/DDBJ databases">
        <authorList>
            <person name="Gilroy R."/>
        </authorList>
    </citation>
    <scope>NUCLEOTIDE SEQUENCE</scope>
    <source>
        <strain evidence="2">26628</strain>
    </source>
</reference>
<dbReference type="SUPFAM" id="SSF51430">
    <property type="entry name" value="NAD(P)-linked oxidoreductase"/>
    <property type="match status" value="1"/>
</dbReference>
<organism evidence="2 3">
    <name type="scientific">Candidatus Borkfalkia faecigallinarum</name>
    <dbReference type="NCBI Taxonomy" id="2838509"/>
    <lineage>
        <taxon>Bacteria</taxon>
        <taxon>Bacillati</taxon>
        <taxon>Bacillota</taxon>
        <taxon>Clostridia</taxon>
        <taxon>Christensenellales</taxon>
        <taxon>Christensenellaceae</taxon>
        <taxon>Candidatus Borkfalkia</taxon>
    </lineage>
</organism>
<comment type="caution">
    <text evidence="2">The sequence shown here is derived from an EMBL/GenBank/DDBJ whole genome shotgun (WGS) entry which is preliminary data.</text>
</comment>
<dbReference type="AlphaFoldDB" id="A0A9D1VUC6"/>
<evidence type="ECO:0000313" key="2">
    <source>
        <dbReference type="EMBL" id="HIX47106.1"/>
    </source>
</evidence>